<dbReference type="EMBL" id="BK032557">
    <property type="protein sequence ID" value="DAF47618.1"/>
    <property type="molecule type" value="Genomic_DNA"/>
</dbReference>
<sequence length="60" mass="6802">MKEIDFIVYGNSYITKCPFSQKMVGSKSCYDCKYFVREKSYIDIGSGGEGVIICSELNKK</sequence>
<organism evidence="1">
    <name type="scientific">Myoviridae sp. ctByu2</name>
    <dbReference type="NCBI Taxonomy" id="2827668"/>
    <lineage>
        <taxon>Viruses</taxon>
        <taxon>Duplodnaviria</taxon>
        <taxon>Heunggongvirae</taxon>
        <taxon>Uroviricota</taxon>
        <taxon>Caudoviricetes</taxon>
    </lineage>
</organism>
<evidence type="ECO:0000313" key="1">
    <source>
        <dbReference type="EMBL" id="DAF47618.1"/>
    </source>
</evidence>
<reference evidence="1" key="1">
    <citation type="journal article" date="2021" name="Proc. Natl. Acad. Sci. U.S.A.">
        <title>A Catalog of Tens of Thousands of Viruses from Human Metagenomes Reveals Hidden Associations with Chronic Diseases.</title>
        <authorList>
            <person name="Tisza M.J."/>
            <person name="Buck C.B."/>
        </authorList>
    </citation>
    <scope>NUCLEOTIDE SEQUENCE</scope>
    <source>
        <strain evidence="1">CtByu2</strain>
    </source>
</reference>
<proteinExistence type="predicted"/>
<accession>A0A8S5SA88</accession>
<protein>
    <submittedName>
        <fullName evidence="1">Uncharacterized protein</fullName>
    </submittedName>
</protein>
<name>A0A8S5SA88_9CAUD</name>